<dbReference type="Proteomes" id="UP001054837">
    <property type="component" value="Unassembled WGS sequence"/>
</dbReference>
<accession>A0AAV4PCN4</accession>
<dbReference type="AlphaFoldDB" id="A0AAV4PCN4"/>
<evidence type="ECO:0000313" key="3">
    <source>
        <dbReference type="Proteomes" id="UP001054837"/>
    </source>
</evidence>
<reference evidence="2 3" key="1">
    <citation type="submission" date="2021-06" db="EMBL/GenBank/DDBJ databases">
        <title>Caerostris darwini draft genome.</title>
        <authorList>
            <person name="Kono N."/>
            <person name="Arakawa K."/>
        </authorList>
    </citation>
    <scope>NUCLEOTIDE SEQUENCE [LARGE SCALE GENOMIC DNA]</scope>
</reference>
<keyword evidence="3" id="KW-1185">Reference proteome</keyword>
<evidence type="ECO:0000256" key="1">
    <source>
        <dbReference type="SAM" id="MobiDB-lite"/>
    </source>
</evidence>
<sequence length="104" mass="11659">MPTSGNFMTEPSRLAACKCRQTKKLLMAYNATPKMAKKKDEKKKEGGKKKKEKAQLVIRPPPDPLDESAMENGYYMSSNAAIFLKHRGIPWPFDKPAKSSKTKG</sequence>
<gene>
    <name evidence="2" type="ORF">CDAR_211931</name>
</gene>
<proteinExistence type="predicted"/>
<feature type="region of interest" description="Disordered" evidence="1">
    <location>
        <begin position="28"/>
        <end position="69"/>
    </location>
</feature>
<protein>
    <submittedName>
        <fullName evidence="2">Uncharacterized protein</fullName>
    </submittedName>
</protein>
<evidence type="ECO:0000313" key="2">
    <source>
        <dbReference type="EMBL" id="GIX94809.1"/>
    </source>
</evidence>
<organism evidence="2 3">
    <name type="scientific">Caerostris darwini</name>
    <dbReference type="NCBI Taxonomy" id="1538125"/>
    <lineage>
        <taxon>Eukaryota</taxon>
        <taxon>Metazoa</taxon>
        <taxon>Ecdysozoa</taxon>
        <taxon>Arthropoda</taxon>
        <taxon>Chelicerata</taxon>
        <taxon>Arachnida</taxon>
        <taxon>Araneae</taxon>
        <taxon>Araneomorphae</taxon>
        <taxon>Entelegynae</taxon>
        <taxon>Araneoidea</taxon>
        <taxon>Araneidae</taxon>
        <taxon>Caerostris</taxon>
    </lineage>
</organism>
<comment type="caution">
    <text evidence="2">The sequence shown here is derived from an EMBL/GenBank/DDBJ whole genome shotgun (WGS) entry which is preliminary data.</text>
</comment>
<dbReference type="EMBL" id="BPLQ01002657">
    <property type="protein sequence ID" value="GIX94809.1"/>
    <property type="molecule type" value="Genomic_DNA"/>
</dbReference>
<name>A0AAV4PCN4_9ARAC</name>